<proteinExistence type="predicted"/>
<organism evidence="2 3">
    <name type="scientific">Plakobranchus ocellatus</name>
    <dbReference type="NCBI Taxonomy" id="259542"/>
    <lineage>
        <taxon>Eukaryota</taxon>
        <taxon>Metazoa</taxon>
        <taxon>Spiralia</taxon>
        <taxon>Lophotrochozoa</taxon>
        <taxon>Mollusca</taxon>
        <taxon>Gastropoda</taxon>
        <taxon>Heterobranchia</taxon>
        <taxon>Euthyneura</taxon>
        <taxon>Panpulmonata</taxon>
        <taxon>Sacoglossa</taxon>
        <taxon>Placobranchoidea</taxon>
        <taxon>Plakobranchidae</taxon>
        <taxon>Plakobranchus</taxon>
    </lineage>
</organism>
<dbReference type="EMBL" id="BLXT01007807">
    <property type="protein sequence ID" value="GFO42552.1"/>
    <property type="molecule type" value="Genomic_DNA"/>
</dbReference>
<keyword evidence="3" id="KW-1185">Reference proteome</keyword>
<evidence type="ECO:0000256" key="1">
    <source>
        <dbReference type="SAM" id="MobiDB-lite"/>
    </source>
</evidence>
<dbReference type="Proteomes" id="UP000735302">
    <property type="component" value="Unassembled WGS sequence"/>
</dbReference>
<feature type="region of interest" description="Disordered" evidence="1">
    <location>
        <begin position="75"/>
        <end position="110"/>
    </location>
</feature>
<evidence type="ECO:0000313" key="2">
    <source>
        <dbReference type="EMBL" id="GFO42552.1"/>
    </source>
</evidence>
<dbReference type="AlphaFoldDB" id="A0AAV4DE85"/>
<name>A0AAV4DE85_9GAST</name>
<reference evidence="2 3" key="1">
    <citation type="journal article" date="2021" name="Elife">
        <title>Chloroplast acquisition without the gene transfer in kleptoplastic sea slugs, Plakobranchus ocellatus.</title>
        <authorList>
            <person name="Maeda T."/>
            <person name="Takahashi S."/>
            <person name="Yoshida T."/>
            <person name="Shimamura S."/>
            <person name="Takaki Y."/>
            <person name="Nagai Y."/>
            <person name="Toyoda A."/>
            <person name="Suzuki Y."/>
            <person name="Arimoto A."/>
            <person name="Ishii H."/>
            <person name="Satoh N."/>
            <person name="Nishiyama T."/>
            <person name="Hasebe M."/>
            <person name="Maruyama T."/>
            <person name="Minagawa J."/>
            <person name="Obokata J."/>
            <person name="Shigenobu S."/>
        </authorList>
    </citation>
    <scope>NUCLEOTIDE SEQUENCE [LARGE SCALE GENOMIC DNA]</scope>
</reference>
<evidence type="ECO:0000313" key="3">
    <source>
        <dbReference type="Proteomes" id="UP000735302"/>
    </source>
</evidence>
<gene>
    <name evidence="2" type="ORF">PoB_006905700</name>
</gene>
<accession>A0AAV4DE85</accession>
<feature type="compositionally biased region" description="Polar residues" evidence="1">
    <location>
        <begin position="75"/>
        <end position="85"/>
    </location>
</feature>
<feature type="compositionally biased region" description="Basic and acidic residues" evidence="1">
    <location>
        <begin position="97"/>
        <end position="110"/>
    </location>
</feature>
<sequence>MAQGENIKNLDWASDFPRELFAKARRFWHPGISTNVVCAIRAFCGSVELSTNTGQRPADELDRNTQSLSTSVLLGQAHTGSSITNKLPGPGLNRTRYRPERAINRPRESN</sequence>
<comment type="caution">
    <text evidence="2">The sequence shown here is derived from an EMBL/GenBank/DDBJ whole genome shotgun (WGS) entry which is preliminary data.</text>
</comment>
<protein>
    <submittedName>
        <fullName evidence="2">Uncharacterized protein</fullName>
    </submittedName>
</protein>